<evidence type="ECO:0000313" key="1">
    <source>
        <dbReference type="EnsemblProtists" id="HpaP813417"/>
    </source>
</evidence>
<dbReference type="HOGENOM" id="CLU_2594911_0_0_1"/>
<evidence type="ECO:0000313" key="2">
    <source>
        <dbReference type="Proteomes" id="UP000011713"/>
    </source>
</evidence>
<protein>
    <submittedName>
        <fullName evidence="1">Uncharacterized protein</fullName>
    </submittedName>
</protein>
<dbReference type="AlphaFoldDB" id="M4C2V1"/>
<proteinExistence type="predicted"/>
<name>M4C2V1_HYAAE</name>
<organism evidence="1 2">
    <name type="scientific">Hyaloperonospora arabidopsidis (strain Emoy2)</name>
    <name type="common">Downy mildew agent</name>
    <name type="synonym">Peronospora arabidopsidis</name>
    <dbReference type="NCBI Taxonomy" id="559515"/>
    <lineage>
        <taxon>Eukaryota</taxon>
        <taxon>Sar</taxon>
        <taxon>Stramenopiles</taxon>
        <taxon>Oomycota</taxon>
        <taxon>Peronosporomycetes</taxon>
        <taxon>Peronosporales</taxon>
        <taxon>Peronosporaceae</taxon>
        <taxon>Hyaloperonospora</taxon>
    </lineage>
</organism>
<reference evidence="2" key="1">
    <citation type="journal article" date="2010" name="Science">
        <title>Signatures of adaptation to obligate biotrophy in the Hyaloperonospora arabidopsidis genome.</title>
        <authorList>
            <person name="Baxter L."/>
            <person name="Tripathy S."/>
            <person name="Ishaque N."/>
            <person name="Boot N."/>
            <person name="Cabral A."/>
            <person name="Kemen E."/>
            <person name="Thines M."/>
            <person name="Ah-Fong A."/>
            <person name="Anderson R."/>
            <person name="Badejoko W."/>
            <person name="Bittner-Eddy P."/>
            <person name="Boore J.L."/>
            <person name="Chibucos M.C."/>
            <person name="Coates M."/>
            <person name="Dehal P."/>
            <person name="Delehaunty K."/>
            <person name="Dong S."/>
            <person name="Downton P."/>
            <person name="Dumas B."/>
            <person name="Fabro G."/>
            <person name="Fronick C."/>
            <person name="Fuerstenberg S.I."/>
            <person name="Fulton L."/>
            <person name="Gaulin E."/>
            <person name="Govers F."/>
            <person name="Hughes L."/>
            <person name="Humphray S."/>
            <person name="Jiang R.H."/>
            <person name="Judelson H."/>
            <person name="Kamoun S."/>
            <person name="Kyung K."/>
            <person name="Meijer H."/>
            <person name="Minx P."/>
            <person name="Morris P."/>
            <person name="Nelson J."/>
            <person name="Phuntumart V."/>
            <person name="Qutob D."/>
            <person name="Rehmany A."/>
            <person name="Rougon-Cardoso A."/>
            <person name="Ryden P."/>
            <person name="Torto-Alalibo T."/>
            <person name="Studholme D."/>
            <person name="Wang Y."/>
            <person name="Win J."/>
            <person name="Wood J."/>
            <person name="Clifton S.W."/>
            <person name="Rogers J."/>
            <person name="Van den Ackerveken G."/>
            <person name="Jones J.D."/>
            <person name="McDowell J.M."/>
            <person name="Beynon J."/>
            <person name="Tyler B.M."/>
        </authorList>
    </citation>
    <scope>NUCLEOTIDE SEQUENCE [LARGE SCALE GENOMIC DNA]</scope>
    <source>
        <strain evidence="2">Emoy2</strain>
    </source>
</reference>
<dbReference type="VEuPathDB" id="FungiDB:HpaG813417"/>
<dbReference type="Proteomes" id="UP000011713">
    <property type="component" value="Unassembled WGS sequence"/>
</dbReference>
<accession>M4C2V1</accession>
<reference evidence="1" key="2">
    <citation type="submission" date="2015-06" db="UniProtKB">
        <authorList>
            <consortium name="EnsemblProtists"/>
        </authorList>
    </citation>
    <scope>IDENTIFICATION</scope>
    <source>
        <strain evidence="1">Emoy2</strain>
    </source>
</reference>
<dbReference type="EMBL" id="JH598140">
    <property type="status" value="NOT_ANNOTATED_CDS"/>
    <property type="molecule type" value="Genomic_DNA"/>
</dbReference>
<sequence length="80" mass="8942">MNADCVLLITSAAPSKLPCYTITLHLSPQSNYHGPCETLLLLSAHSPQNRRVSWCVVPFTSSTARRTRSHDHRRVARTRG</sequence>
<keyword evidence="2" id="KW-1185">Reference proteome</keyword>
<dbReference type="InParanoid" id="M4C2V1"/>
<dbReference type="EnsemblProtists" id="HpaT813417">
    <property type="protein sequence ID" value="HpaP813417"/>
    <property type="gene ID" value="HpaG813417"/>
</dbReference>